<organism evidence="10 11">
    <name type="scientific">Anaerocolumna jejuensis DSM 15929</name>
    <dbReference type="NCBI Taxonomy" id="1121322"/>
    <lineage>
        <taxon>Bacteria</taxon>
        <taxon>Bacillati</taxon>
        <taxon>Bacillota</taxon>
        <taxon>Clostridia</taxon>
        <taxon>Lachnospirales</taxon>
        <taxon>Lachnospiraceae</taxon>
        <taxon>Anaerocolumna</taxon>
    </lineage>
</organism>
<evidence type="ECO:0000259" key="9">
    <source>
        <dbReference type="PROSITE" id="PS50929"/>
    </source>
</evidence>
<dbReference type="PROSITE" id="PS00211">
    <property type="entry name" value="ABC_TRANSPORTER_1"/>
    <property type="match status" value="1"/>
</dbReference>
<evidence type="ECO:0000256" key="3">
    <source>
        <dbReference type="ARBA" id="ARBA00022741"/>
    </source>
</evidence>
<gene>
    <name evidence="10" type="ORF">SAMN02745136_05134</name>
</gene>
<feature type="transmembrane region" description="Helical" evidence="7">
    <location>
        <begin position="60"/>
        <end position="83"/>
    </location>
</feature>
<evidence type="ECO:0000259" key="8">
    <source>
        <dbReference type="PROSITE" id="PS50893"/>
    </source>
</evidence>
<keyword evidence="4 10" id="KW-0067">ATP-binding</keyword>
<dbReference type="SUPFAM" id="SSF52540">
    <property type="entry name" value="P-loop containing nucleoside triphosphate hydrolases"/>
    <property type="match status" value="1"/>
</dbReference>
<evidence type="ECO:0000313" key="11">
    <source>
        <dbReference type="Proteomes" id="UP000184386"/>
    </source>
</evidence>
<dbReference type="EMBL" id="FRAC01000037">
    <property type="protein sequence ID" value="SHL54706.1"/>
    <property type="molecule type" value="Genomic_DNA"/>
</dbReference>
<dbReference type="GO" id="GO:0015421">
    <property type="term" value="F:ABC-type oligopeptide transporter activity"/>
    <property type="evidence" value="ECO:0007669"/>
    <property type="project" value="TreeGrafter"/>
</dbReference>
<dbReference type="SMART" id="SM00382">
    <property type="entry name" value="AAA"/>
    <property type="match status" value="1"/>
</dbReference>
<feature type="transmembrane region" description="Helical" evidence="7">
    <location>
        <begin position="20"/>
        <end position="40"/>
    </location>
</feature>
<dbReference type="InterPro" id="IPR003439">
    <property type="entry name" value="ABC_transporter-like_ATP-bd"/>
</dbReference>
<dbReference type="InterPro" id="IPR003593">
    <property type="entry name" value="AAA+_ATPase"/>
</dbReference>
<dbReference type="InterPro" id="IPR036640">
    <property type="entry name" value="ABC1_TM_sf"/>
</dbReference>
<feature type="domain" description="ABC transporter" evidence="8">
    <location>
        <begin position="340"/>
        <end position="575"/>
    </location>
</feature>
<dbReference type="Gene3D" id="1.20.1560.10">
    <property type="entry name" value="ABC transporter type 1, transmembrane domain"/>
    <property type="match status" value="1"/>
</dbReference>
<accession>A0A1M7BIK3</accession>
<dbReference type="PROSITE" id="PS50929">
    <property type="entry name" value="ABC_TM1F"/>
    <property type="match status" value="1"/>
</dbReference>
<comment type="subcellular location">
    <subcellularLocation>
        <location evidence="1">Cell membrane</location>
        <topology evidence="1">Multi-pass membrane protein</topology>
    </subcellularLocation>
</comment>
<evidence type="ECO:0000256" key="1">
    <source>
        <dbReference type="ARBA" id="ARBA00004651"/>
    </source>
</evidence>
<evidence type="ECO:0000256" key="2">
    <source>
        <dbReference type="ARBA" id="ARBA00022692"/>
    </source>
</evidence>
<dbReference type="GO" id="GO:0016887">
    <property type="term" value="F:ATP hydrolysis activity"/>
    <property type="evidence" value="ECO:0007669"/>
    <property type="project" value="InterPro"/>
</dbReference>
<reference evidence="10 11" key="1">
    <citation type="submission" date="2016-11" db="EMBL/GenBank/DDBJ databases">
        <authorList>
            <person name="Jaros S."/>
            <person name="Januszkiewicz K."/>
            <person name="Wedrychowicz H."/>
        </authorList>
    </citation>
    <scope>NUCLEOTIDE SEQUENCE [LARGE SCALE GENOMIC DNA]</scope>
    <source>
        <strain evidence="10 11">DSM 15929</strain>
    </source>
</reference>
<dbReference type="Pfam" id="PF00005">
    <property type="entry name" value="ABC_tran"/>
    <property type="match status" value="1"/>
</dbReference>
<dbReference type="InterPro" id="IPR027417">
    <property type="entry name" value="P-loop_NTPase"/>
</dbReference>
<name>A0A1M7BIK3_9FIRM</name>
<dbReference type="FunFam" id="3.40.50.300:FF:000218">
    <property type="entry name" value="Multidrug ABC transporter ATP-binding protein"/>
    <property type="match status" value="1"/>
</dbReference>
<dbReference type="STRING" id="1121322.SAMN02745136_05134"/>
<dbReference type="GO" id="GO:0005524">
    <property type="term" value="F:ATP binding"/>
    <property type="evidence" value="ECO:0007669"/>
    <property type="project" value="UniProtKB-KW"/>
</dbReference>
<dbReference type="Pfam" id="PF00664">
    <property type="entry name" value="ABC_membrane"/>
    <property type="match status" value="1"/>
</dbReference>
<keyword evidence="6 7" id="KW-0472">Membrane</keyword>
<dbReference type="SUPFAM" id="SSF90123">
    <property type="entry name" value="ABC transporter transmembrane region"/>
    <property type="match status" value="1"/>
</dbReference>
<dbReference type="AlphaFoldDB" id="A0A1M7BIK3"/>
<evidence type="ECO:0000256" key="5">
    <source>
        <dbReference type="ARBA" id="ARBA00022989"/>
    </source>
</evidence>
<keyword evidence="2 7" id="KW-0812">Transmembrane</keyword>
<dbReference type="InterPro" id="IPR017871">
    <property type="entry name" value="ABC_transporter-like_CS"/>
</dbReference>
<evidence type="ECO:0000313" key="10">
    <source>
        <dbReference type="EMBL" id="SHL54706.1"/>
    </source>
</evidence>
<keyword evidence="5 7" id="KW-1133">Transmembrane helix</keyword>
<dbReference type="Proteomes" id="UP000184386">
    <property type="component" value="Unassembled WGS sequence"/>
</dbReference>
<dbReference type="GO" id="GO:0005886">
    <property type="term" value="C:plasma membrane"/>
    <property type="evidence" value="ECO:0007669"/>
    <property type="project" value="UniProtKB-SubCell"/>
</dbReference>
<dbReference type="CDD" id="cd18549">
    <property type="entry name" value="ABC_6TM_YwjA_like"/>
    <property type="match status" value="1"/>
</dbReference>
<feature type="transmembrane region" description="Helical" evidence="7">
    <location>
        <begin position="165"/>
        <end position="181"/>
    </location>
</feature>
<keyword evidence="3" id="KW-0547">Nucleotide-binding</keyword>
<dbReference type="InterPro" id="IPR039421">
    <property type="entry name" value="Type_1_exporter"/>
</dbReference>
<proteinExistence type="predicted"/>
<feature type="transmembrane region" description="Helical" evidence="7">
    <location>
        <begin position="247"/>
        <end position="271"/>
    </location>
</feature>
<dbReference type="CDD" id="cd03251">
    <property type="entry name" value="ABCC_MsbA"/>
    <property type="match status" value="1"/>
</dbReference>
<dbReference type="Gene3D" id="3.40.50.300">
    <property type="entry name" value="P-loop containing nucleotide triphosphate hydrolases"/>
    <property type="match status" value="1"/>
</dbReference>
<sequence>MSTRSKKFLSYYKPYKGLFLSDMFFALMAAAISLVYPLIVRYITNDLLGKYDISQVFSTIIKLALLMIGLAVLEFVSNFYIAYQGHVMGAKMEYDMRNDIFEHYQKLSFNFYDNQKTGQLMSRITNDLFDITELCHHGPEDIVISIIKFVGAFVILIQINLPITIIVFAFIPIMFTFAYHMQHKMNSAFRKNRDRISEINAQIEDNLSGIRVVKSFANENREIDKFHDGNARFVESKRNSYWQMATFHSGLGMCTTFINIAVIVGGSLFIAKDIIKLADLLTFLLYINNIIEPVRKLINFTEQFQNGITGFDRFMEIMEIQPDIVDRKEAAGLKDVKGNIEFKNVSFKYNETKSEVFRNINLKVGAGDYVALVGPSGVGKTTLCSLIPRFYEVAEGEILLDGKDIRDIRLRSLRKNIGIVQQEVYLFAGSVMENIRYGNLEATDEEIIEAARNANAHDFIMELPDGYDTYIGQRGVKLSGGQKQRISIARVFLKNPPVLIFDEATSALDNESEKIVQESLEKLAKNRTTFVIAHRLSTIRNAGNIIVLTEDGIAERGTHTELLEKDGVYAGLYKLTQNAGQIMA</sequence>
<evidence type="ECO:0000256" key="4">
    <source>
        <dbReference type="ARBA" id="ARBA00022840"/>
    </source>
</evidence>
<evidence type="ECO:0000256" key="7">
    <source>
        <dbReference type="SAM" id="Phobius"/>
    </source>
</evidence>
<evidence type="ECO:0000256" key="6">
    <source>
        <dbReference type="ARBA" id="ARBA00023136"/>
    </source>
</evidence>
<keyword evidence="11" id="KW-1185">Reference proteome</keyword>
<dbReference type="OrthoDB" id="9762778at2"/>
<dbReference type="PANTHER" id="PTHR43394">
    <property type="entry name" value="ATP-DEPENDENT PERMEASE MDL1, MITOCHONDRIAL"/>
    <property type="match status" value="1"/>
</dbReference>
<protein>
    <submittedName>
        <fullName evidence="10">ATP-binding cassette, subfamily B</fullName>
    </submittedName>
</protein>
<feature type="domain" description="ABC transmembrane type-1" evidence="9">
    <location>
        <begin position="23"/>
        <end position="306"/>
    </location>
</feature>
<dbReference type="InterPro" id="IPR011527">
    <property type="entry name" value="ABC1_TM_dom"/>
</dbReference>
<dbReference type="RefSeq" id="WP_073280045.1">
    <property type="nucleotide sequence ID" value="NZ_FRAC01000037.1"/>
</dbReference>
<dbReference type="PANTHER" id="PTHR43394:SF1">
    <property type="entry name" value="ATP-BINDING CASSETTE SUB-FAMILY B MEMBER 10, MITOCHONDRIAL"/>
    <property type="match status" value="1"/>
</dbReference>
<dbReference type="PROSITE" id="PS50893">
    <property type="entry name" value="ABC_TRANSPORTER_2"/>
    <property type="match status" value="1"/>
</dbReference>